<accession>A0AAD9YTS3</accession>
<feature type="region of interest" description="Disordered" evidence="3">
    <location>
        <begin position="377"/>
        <end position="443"/>
    </location>
</feature>
<keyword evidence="5" id="KW-1185">Reference proteome</keyword>
<dbReference type="PANTHER" id="PTHR16127">
    <property type="entry name" value="TAXILIN"/>
    <property type="match status" value="1"/>
</dbReference>
<proteinExistence type="inferred from homology"/>
<evidence type="ECO:0000256" key="3">
    <source>
        <dbReference type="SAM" id="MobiDB-lite"/>
    </source>
</evidence>
<gene>
    <name evidence="4" type="ORF">CKAH01_11968</name>
</gene>
<dbReference type="GO" id="GO:0019905">
    <property type="term" value="F:syntaxin binding"/>
    <property type="evidence" value="ECO:0007669"/>
    <property type="project" value="InterPro"/>
</dbReference>
<dbReference type="EMBL" id="VYYT01000016">
    <property type="protein sequence ID" value="KAK2777771.1"/>
    <property type="molecule type" value="Genomic_DNA"/>
</dbReference>
<dbReference type="InterPro" id="IPR026183">
    <property type="entry name" value="Taxilin_fam"/>
</dbReference>
<evidence type="ECO:0000256" key="2">
    <source>
        <dbReference type="SAM" id="Coils"/>
    </source>
</evidence>
<organism evidence="4 5">
    <name type="scientific">Colletotrichum kahawae</name>
    <name type="common">Coffee berry disease fungus</name>
    <dbReference type="NCBI Taxonomy" id="34407"/>
    <lineage>
        <taxon>Eukaryota</taxon>
        <taxon>Fungi</taxon>
        <taxon>Dikarya</taxon>
        <taxon>Ascomycota</taxon>
        <taxon>Pezizomycotina</taxon>
        <taxon>Sordariomycetes</taxon>
        <taxon>Hypocreomycetidae</taxon>
        <taxon>Glomerellales</taxon>
        <taxon>Glomerellaceae</taxon>
        <taxon>Colletotrichum</taxon>
        <taxon>Colletotrichum gloeosporioides species complex</taxon>
    </lineage>
</organism>
<dbReference type="AlphaFoldDB" id="A0AAD9YTS3"/>
<feature type="compositionally biased region" description="Acidic residues" evidence="3">
    <location>
        <begin position="392"/>
        <end position="418"/>
    </location>
</feature>
<evidence type="ECO:0000313" key="5">
    <source>
        <dbReference type="Proteomes" id="UP001281614"/>
    </source>
</evidence>
<protein>
    <submittedName>
        <fullName evidence="4">Muscle-derived protein (Neurite-outgrowth-promoting)</fullName>
    </submittedName>
</protein>
<feature type="region of interest" description="Disordered" evidence="3">
    <location>
        <begin position="1"/>
        <end position="68"/>
    </location>
</feature>
<comment type="caution">
    <text evidence="4">The sequence shown here is derived from an EMBL/GenBank/DDBJ whole genome shotgun (WGS) entry which is preliminary data.</text>
</comment>
<name>A0AAD9YTS3_COLKA</name>
<dbReference type="PANTHER" id="PTHR16127:SF13">
    <property type="entry name" value="GH01188P"/>
    <property type="match status" value="1"/>
</dbReference>
<dbReference type="Gene3D" id="1.10.287.950">
    <property type="entry name" value="Methyl-accepting chemotaxis protein"/>
    <property type="match status" value="1"/>
</dbReference>
<keyword evidence="2" id="KW-0175">Coiled coil</keyword>
<feature type="coiled-coil region" evidence="2">
    <location>
        <begin position="304"/>
        <end position="366"/>
    </location>
</feature>
<dbReference type="Pfam" id="PF09728">
    <property type="entry name" value="Taxilin"/>
    <property type="match status" value="1"/>
</dbReference>
<evidence type="ECO:0000313" key="4">
    <source>
        <dbReference type="EMBL" id="KAK2777771.1"/>
    </source>
</evidence>
<sequence>MPSQADAAMSNGQDAHGHAPAAGLKKGKQKKAVDSNESAKLLAQRISQLEQESAGEKDQEAEIEREVKRANRDLAQQVAKMGDMQKIDHLTRRSSELLAEMRRVERENQKNKKRGDTLQKEKDANRTELSKTVGLKEKLEKLCRELQRDNNKYKNENKTLQDNLKHNSTAYDEKHAALLAKLENIQEEKDHPRKQVVDMSVDTLFRNRFKSFIEQYELRELHFHSAMRTKELEVQYNMARYEREKKLAEAEATRARNLQAQVQTFTKTETELRNQLNVYVDKFKQVEDTLNNSNDLFLTFRKEMEDMSKKTKRLERENETMKRKHEATNANIIRMAEEREQLSKKAIEATNRTEKLRSIIEQMQQQGRKVPPGMAATLESCYSDSNGHMDGDGSDYSDEEEGEEDPSDFDDDTEEEPQPAEPEPPRPFGPERPPVPQATTNGH</sequence>
<reference evidence="4" key="1">
    <citation type="submission" date="2023-02" db="EMBL/GenBank/DDBJ databases">
        <title>Colletotrichum kahawae CIFC_Que2 genome sequencing and assembly.</title>
        <authorList>
            <person name="Baroncelli R."/>
        </authorList>
    </citation>
    <scope>NUCLEOTIDE SEQUENCE</scope>
    <source>
        <strain evidence="4">CIFC_Que2</strain>
    </source>
</reference>
<feature type="region of interest" description="Disordered" evidence="3">
    <location>
        <begin position="103"/>
        <end position="129"/>
    </location>
</feature>
<feature type="compositionally biased region" description="Basic and acidic residues" evidence="3">
    <location>
        <begin position="54"/>
        <end position="68"/>
    </location>
</feature>
<evidence type="ECO:0000256" key="1">
    <source>
        <dbReference type="ARBA" id="ARBA00009550"/>
    </source>
</evidence>
<feature type="compositionally biased region" description="Pro residues" evidence="3">
    <location>
        <begin position="419"/>
        <end position="436"/>
    </location>
</feature>
<comment type="similarity">
    <text evidence="1">Belongs to the taxilin family.</text>
</comment>
<feature type="coiled-coil region" evidence="2">
    <location>
        <begin position="238"/>
        <end position="275"/>
    </location>
</feature>
<dbReference type="Proteomes" id="UP001281614">
    <property type="component" value="Unassembled WGS sequence"/>
</dbReference>